<evidence type="ECO:0000313" key="2">
    <source>
        <dbReference type="Proteomes" id="UP001454036"/>
    </source>
</evidence>
<organism evidence="1 2">
    <name type="scientific">Lithospermum erythrorhizon</name>
    <name type="common">Purple gromwell</name>
    <name type="synonym">Lithospermum officinale var. erythrorhizon</name>
    <dbReference type="NCBI Taxonomy" id="34254"/>
    <lineage>
        <taxon>Eukaryota</taxon>
        <taxon>Viridiplantae</taxon>
        <taxon>Streptophyta</taxon>
        <taxon>Embryophyta</taxon>
        <taxon>Tracheophyta</taxon>
        <taxon>Spermatophyta</taxon>
        <taxon>Magnoliopsida</taxon>
        <taxon>eudicotyledons</taxon>
        <taxon>Gunneridae</taxon>
        <taxon>Pentapetalae</taxon>
        <taxon>asterids</taxon>
        <taxon>lamiids</taxon>
        <taxon>Boraginales</taxon>
        <taxon>Boraginaceae</taxon>
        <taxon>Boraginoideae</taxon>
        <taxon>Lithospermeae</taxon>
        <taxon>Lithospermum</taxon>
    </lineage>
</organism>
<dbReference type="EMBL" id="BAABME010006281">
    <property type="protein sequence ID" value="GAA0167941.1"/>
    <property type="molecule type" value="Genomic_DNA"/>
</dbReference>
<proteinExistence type="predicted"/>
<protein>
    <submittedName>
        <fullName evidence="1">Uncharacterized protein</fullName>
    </submittedName>
</protein>
<comment type="caution">
    <text evidence="1">The sequence shown here is derived from an EMBL/GenBank/DDBJ whole genome shotgun (WGS) entry which is preliminary data.</text>
</comment>
<evidence type="ECO:0000313" key="1">
    <source>
        <dbReference type="EMBL" id="GAA0167941.1"/>
    </source>
</evidence>
<reference evidence="1 2" key="1">
    <citation type="submission" date="2024-01" db="EMBL/GenBank/DDBJ databases">
        <title>The complete chloroplast genome sequence of Lithospermum erythrorhizon: insights into the phylogenetic relationship among Boraginaceae species and the maternal lineages of purple gromwells.</title>
        <authorList>
            <person name="Okada T."/>
            <person name="Watanabe K."/>
        </authorList>
    </citation>
    <scope>NUCLEOTIDE SEQUENCE [LARGE SCALE GENOMIC DNA]</scope>
</reference>
<keyword evidence="2" id="KW-1185">Reference proteome</keyword>
<dbReference type="Proteomes" id="UP001454036">
    <property type="component" value="Unassembled WGS sequence"/>
</dbReference>
<sequence length="163" mass="17661">MGKKSKMVKLKSKFSPLSTKDYFKDLETPPVHFLNPTVSVVFHELEEALLRTSRVFDDSPISTPRVGLGKLVEGDVRDGSAMGDVIPSVDCSTPVVDEGCCGVAKVSVGAGKDDLRAARGKGKEGVEEEVTLGMEDVEPLEDPKGFCLARYFSGRFSDLRAIH</sequence>
<accession>A0AAV3QXL1</accession>
<dbReference type="AlphaFoldDB" id="A0AAV3QXL1"/>
<name>A0AAV3QXL1_LITER</name>
<gene>
    <name evidence="1" type="ORF">LIER_22775</name>
</gene>